<reference evidence="3" key="1">
    <citation type="journal article" date="2009" name="Genome Res.">
        <title>Comparative genomic analyses of the human fungal pathogens Coccidioides and their relatives.</title>
        <authorList>
            <person name="Sharpton T.J."/>
            <person name="Stajich J.E."/>
            <person name="Rounsley S.D."/>
            <person name="Gardner M.J."/>
            <person name="Wortman J.R."/>
            <person name="Jordar V.S."/>
            <person name="Maiti R."/>
            <person name="Kodira C.D."/>
            <person name="Neafsey D.E."/>
            <person name="Zeng Q."/>
            <person name="Hung C.-Y."/>
            <person name="McMahan C."/>
            <person name="Muszewska A."/>
            <person name="Grynberg M."/>
            <person name="Mandel M.A."/>
            <person name="Kellner E.M."/>
            <person name="Barker B.M."/>
            <person name="Galgiani J.N."/>
            <person name="Orbach M.J."/>
            <person name="Kirkland T.N."/>
            <person name="Cole G.T."/>
            <person name="Henn M.R."/>
            <person name="Birren B.W."/>
            <person name="Taylor J.W."/>
        </authorList>
    </citation>
    <scope>NUCLEOTIDE SEQUENCE [LARGE SCALE GENOMIC DNA]</scope>
    <source>
        <strain evidence="3">UAMH 1704</strain>
    </source>
</reference>
<feature type="compositionally biased region" description="Basic and acidic residues" evidence="1">
    <location>
        <begin position="86"/>
        <end position="96"/>
    </location>
</feature>
<gene>
    <name evidence="2" type="ORF">UREG_03859</name>
</gene>
<feature type="region of interest" description="Disordered" evidence="1">
    <location>
        <begin position="1"/>
        <end position="115"/>
    </location>
</feature>
<organism evidence="2 3">
    <name type="scientific">Uncinocarpus reesii (strain UAMH 1704)</name>
    <dbReference type="NCBI Taxonomy" id="336963"/>
    <lineage>
        <taxon>Eukaryota</taxon>
        <taxon>Fungi</taxon>
        <taxon>Dikarya</taxon>
        <taxon>Ascomycota</taxon>
        <taxon>Pezizomycotina</taxon>
        <taxon>Eurotiomycetes</taxon>
        <taxon>Eurotiomycetidae</taxon>
        <taxon>Onygenales</taxon>
        <taxon>Onygenaceae</taxon>
        <taxon>Uncinocarpus</taxon>
    </lineage>
</organism>
<feature type="compositionally biased region" description="Basic and acidic residues" evidence="1">
    <location>
        <begin position="181"/>
        <end position="194"/>
    </location>
</feature>
<dbReference type="RefSeq" id="XP_002544342.1">
    <property type="nucleotide sequence ID" value="XM_002544296.1"/>
</dbReference>
<dbReference type="InParanoid" id="C4JM01"/>
<dbReference type="EMBL" id="CH476616">
    <property type="protein sequence ID" value="EEP79013.1"/>
    <property type="molecule type" value="Genomic_DNA"/>
</dbReference>
<evidence type="ECO:0000313" key="3">
    <source>
        <dbReference type="Proteomes" id="UP000002058"/>
    </source>
</evidence>
<dbReference type="HOGENOM" id="CLU_1090688_0_0_1"/>
<feature type="region of interest" description="Disordered" evidence="1">
    <location>
        <begin position="165"/>
        <end position="194"/>
    </location>
</feature>
<feature type="compositionally biased region" description="Basic and acidic residues" evidence="1">
    <location>
        <begin position="50"/>
        <end position="78"/>
    </location>
</feature>
<sequence length="255" mass="28920">MFSLGERLVREEETRPVGAGLGGEARSSREREEGGMASEAELGGKHGQRRSPERQMAADRGKRSRERTESEMGGEPREKRRILWRFWRENGGREGEGATSPSTLTKSPARFTLLPGPSRPTRAVYKVVISSFHLAGRDNAPLDGSTLVSESQTVTCLYYGSAERRAPDPQRRVTPTSSRIPGEHLRHEGTKGREPKHFKWLQRSQMEYLSEAAESMMEWSLDGPRFGKLFRAEPIHHRVQLMNREDDLFFTAWSP</sequence>
<dbReference type="VEuPathDB" id="FungiDB:UREG_03859"/>
<evidence type="ECO:0000313" key="2">
    <source>
        <dbReference type="EMBL" id="EEP79013.1"/>
    </source>
</evidence>
<proteinExistence type="predicted"/>
<accession>C4JM01</accession>
<name>C4JM01_UNCRE</name>
<dbReference type="KEGG" id="ure:UREG_03859"/>
<dbReference type="AlphaFoldDB" id="C4JM01"/>
<dbReference type="Proteomes" id="UP000002058">
    <property type="component" value="Unassembled WGS sequence"/>
</dbReference>
<protein>
    <submittedName>
        <fullName evidence="2">Uncharacterized protein</fullName>
    </submittedName>
</protein>
<evidence type="ECO:0000256" key="1">
    <source>
        <dbReference type="SAM" id="MobiDB-lite"/>
    </source>
</evidence>
<dbReference type="GeneID" id="8441456"/>
<keyword evidence="3" id="KW-1185">Reference proteome</keyword>